<reference evidence="3" key="1">
    <citation type="submission" date="2021-12" db="EMBL/GenBank/DDBJ databases">
        <title>Convergent genome expansion in fungi linked to evolution of root-endophyte symbiosis.</title>
        <authorList>
            <consortium name="DOE Joint Genome Institute"/>
            <person name="Ke Y.-H."/>
            <person name="Bonito G."/>
            <person name="Liao H.-L."/>
            <person name="Looney B."/>
            <person name="Rojas-Flechas A."/>
            <person name="Nash J."/>
            <person name="Hameed K."/>
            <person name="Schadt C."/>
            <person name="Martin F."/>
            <person name="Crous P.W."/>
            <person name="Miettinen O."/>
            <person name="Magnuson J.K."/>
            <person name="Labbe J."/>
            <person name="Jacobson D."/>
            <person name="Doktycz M.J."/>
            <person name="Veneault-Fourrey C."/>
            <person name="Kuo A."/>
            <person name="Mondo S."/>
            <person name="Calhoun S."/>
            <person name="Riley R."/>
            <person name="Ohm R."/>
            <person name="LaButti K."/>
            <person name="Andreopoulos B."/>
            <person name="Pangilinan J."/>
            <person name="Nolan M."/>
            <person name="Tritt A."/>
            <person name="Clum A."/>
            <person name="Lipzen A."/>
            <person name="Daum C."/>
            <person name="Barry K."/>
            <person name="Grigoriev I.V."/>
            <person name="Vilgalys R."/>
        </authorList>
    </citation>
    <scope>NUCLEOTIDE SEQUENCE</scope>
    <source>
        <strain evidence="3">PMI_201</strain>
    </source>
</reference>
<gene>
    <name evidence="3" type="ORF">BGW36DRAFT_385970</name>
</gene>
<dbReference type="GeneID" id="70247262"/>
<keyword evidence="4" id="KW-1185">Reference proteome</keyword>
<evidence type="ECO:0000256" key="2">
    <source>
        <dbReference type="SAM" id="Phobius"/>
    </source>
</evidence>
<feature type="compositionally biased region" description="Low complexity" evidence="1">
    <location>
        <begin position="75"/>
        <end position="89"/>
    </location>
</feature>
<keyword evidence="2" id="KW-0812">Transmembrane</keyword>
<evidence type="ECO:0000256" key="1">
    <source>
        <dbReference type="SAM" id="MobiDB-lite"/>
    </source>
</evidence>
<sequence length="114" mass="12479">MLLQRLFRLNPSRPFSTTSWRNSGKETPKTLGRHPRSITAPLAAFTMALLLCSYCVSSIRAARREARYHPSASTSPAESIAAGSSSGSSMASVAWITKALEEERIEKQGKNQKP</sequence>
<evidence type="ECO:0000313" key="4">
    <source>
        <dbReference type="Proteomes" id="UP001201262"/>
    </source>
</evidence>
<protein>
    <submittedName>
        <fullName evidence="3">Uncharacterized protein</fullName>
    </submittedName>
</protein>
<comment type="caution">
    <text evidence="3">The sequence shown here is derived from an EMBL/GenBank/DDBJ whole genome shotgun (WGS) entry which is preliminary data.</text>
</comment>
<keyword evidence="2" id="KW-1133">Transmembrane helix</keyword>
<name>A0AAD4KK88_9EURO</name>
<feature type="transmembrane region" description="Helical" evidence="2">
    <location>
        <begin position="38"/>
        <end position="57"/>
    </location>
</feature>
<feature type="region of interest" description="Disordered" evidence="1">
    <location>
        <begin position="66"/>
        <end position="89"/>
    </location>
</feature>
<organism evidence="3 4">
    <name type="scientific">Talaromyces proteolyticus</name>
    <dbReference type="NCBI Taxonomy" id="1131652"/>
    <lineage>
        <taxon>Eukaryota</taxon>
        <taxon>Fungi</taxon>
        <taxon>Dikarya</taxon>
        <taxon>Ascomycota</taxon>
        <taxon>Pezizomycotina</taxon>
        <taxon>Eurotiomycetes</taxon>
        <taxon>Eurotiomycetidae</taxon>
        <taxon>Eurotiales</taxon>
        <taxon>Trichocomaceae</taxon>
        <taxon>Talaromyces</taxon>
        <taxon>Talaromyces sect. Bacilispori</taxon>
    </lineage>
</organism>
<dbReference type="RefSeq" id="XP_046069019.1">
    <property type="nucleotide sequence ID" value="XM_046216975.1"/>
</dbReference>
<accession>A0AAD4KK88</accession>
<dbReference type="Proteomes" id="UP001201262">
    <property type="component" value="Unassembled WGS sequence"/>
</dbReference>
<dbReference type="AlphaFoldDB" id="A0AAD4KK88"/>
<evidence type="ECO:0000313" key="3">
    <source>
        <dbReference type="EMBL" id="KAH8693146.1"/>
    </source>
</evidence>
<dbReference type="EMBL" id="JAJTJA010000010">
    <property type="protein sequence ID" value="KAH8693146.1"/>
    <property type="molecule type" value="Genomic_DNA"/>
</dbReference>
<keyword evidence="2" id="KW-0472">Membrane</keyword>
<proteinExistence type="predicted"/>
<feature type="region of interest" description="Disordered" evidence="1">
    <location>
        <begin position="14"/>
        <end position="35"/>
    </location>
</feature>